<evidence type="ECO:0008006" key="9">
    <source>
        <dbReference type="Google" id="ProtNLM"/>
    </source>
</evidence>
<evidence type="ECO:0000313" key="7">
    <source>
        <dbReference type="EMBL" id="RUT28564.1"/>
    </source>
</evidence>
<evidence type="ECO:0000313" key="8">
    <source>
        <dbReference type="Proteomes" id="UP000281547"/>
    </source>
</evidence>
<keyword evidence="4 6" id="KW-1133">Transmembrane helix</keyword>
<comment type="similarity">
    <text evidence="2">Belongs to the TspO/BZRP family.</text>
</comment>
<name>A0A433X3C9_9HYPH</name>
<dbReference type="AlphaFoldDB" id="A0A433X3C9"/>
<dbReference type="InterPro" id="IPR004307">
    <property type="entry name" value="TspO_MBR"/>
</dbReference>
<evidence type="ECO:0000256" key="4">
    <source>
        <dbReference type="ARBA" id="ARBA00022989"/>
    </source>
</evidence>
<evidence type="ECO:0000256" key="3">
    <source>
        <dbReference type="ARBA" id="ARBA00022692"/>
    </source>
</evidence>
<comment type="caution">
    <text evidence="7">The sequence shown here is derived from an EMBL/GenBank/DDBJ whole genome shotgun (WGS) entry which is preliminary data.</text>
</comment>
<reference evidence="7 8" key="1">
    <citation type="journal article" date="2016" name="Int. J. Syst. Evol. Microbiol.">
        <title>Arsenicitalea aurantiaca gen. nov., sp. nov., a new member of the family Hyphomicrobiaceae, isolated from high-arsenic sediment.</title>
        <authorList>
            <person name="Mu Y."/>
            <person name="Zhou L."/>
            <person name="Zeng X.C."/>
            <person name="Liu L."/>
            <person name="Pan Y."/>
            <person name="Chen X."/>
            <person name="Wang J."/>
            <person name="Li S."/>
            <person name="Li W.J."/>
            <person name="Wang Y."/>
        </authorList>
    </citation>
    <scope>NUCLEOTIDE SEQUENCE [LARGE SCALE GENOMIC DNA]</scope>
    <source>
        <strain evidence="7 8">42-50</strain>
    </source>
</reference>
<feature type="transmembrane region" description="Helical" evidence="6">
    <location>
        <begin position="69"/>
        <end position="88"/>
    </location>
</feature>
<feature type="transmembrane region" description="Helical" evidence="6">
    <location>
        <begin position="41"/>
        <end position="60"/>
    </location>
</feature>
<dbReference type="Gene3D" id="1.20.1260.100">
    <property type="entry name" value="TspO/MBR protein"/>
    <property type="match status" value="1"/>
</dbReference>
<dbReference type="OrthoDB" id="7596083at2"/>
<keyword evidence="8" id="KW-1185">Reference proteome</keyword>
<feature type="transmembrane region" description="Helical" evidence="6">
    <location>
        <begin position="125"/>
        <end position="146"/>
    </location>
</feature>
<dbReference type="RefSeq" id="WP_127189699.1">
    <property type="nucleotide sequence ID" value="NZ_RZNJ01000007.1"/>
</dbReference>
<feature type="transmembrane region" description="Helical" evidence="6">
    <location>
        <begin position="94"/>
        <end position="118"/>
    </location>
</feature>
<comment type="subcellular location">
    <subcellularLocation>
        <location evidence="1">Membrane</location>
        <topology evidence="1">Multi-pass membrane protein</topology>
    </subcellularLocation>
</comment>
<dbReference type="Pfam" id="PF03073">
    <property type="entry name" value="TspO_MBR"/>
    <property type="match status" value="1"/>
</dbReference>
<organism evidence="7 8">
    <name type="scientific">Arsenicitalea aurantiaca</name>
    <dbReference type="NCBI Taxonomy" id="1783274"/>
    <lineage>
        <taxon>Bacteria</taxon>
        <taxon>Pseudomonadati</taxon>
        <taxon>Pseudomonadota</taxon>
        <taxon>Alphaproteobacteria</taxon>
        <taxon>Hyphomicrobiales</taxon>
        <taxon>Devosiaceae</taxon>
        <taxon>Arsenicitalea</taxon>
    </lineage>
</organism>
<evidence type="ECO:0000256" key="5">
    <source>
        <dbReference type="ARBA" id="ARBA00023136"/>
    </source>
</evidence>
<accession>A0A433X3C9</accession>
<evidence type="ECO:0000256" key="6">
    <source>
        <dbReference type="SAM" id="Phobius"/>
    </source>
</evidence>
<protein>
    <recommendedName>
        <fullName evidence="9">Tryptophan-rich sensory protein</fullName>
    </recommendedName>
</protein>
<dbReference type="GO" id="GO:0016020">
    <property type="term" value="C:membrane"/>
    <property type="evidence" value="ECO:0007669"/>
    <property type="project" value="UniProtKB-SubCell"/>
</dbReference>
<keyword evidence="5 6" id="KW-0472">Membrane</keyword>
<keyword evidence="3 6" id="KW-0812">Transmembrane</keyword>
<dbReference type="InterPro" id="IPR038330">
    <property type="entry name" value="TspO/MBR-related_sf"/>
</dbReference>
<dbReference type="Proteomes" id="UP000281547">
    <property type="component" value="Unassembled WGS sequence"/>
</dbReference>
<evidence type="ECO:0000256" key="1">
    <source>
        <dbReference type="ARBA" id="ARBA00004141"/>
    </source>
</evidence>
<dbReference type="EMBL" id="RZNJ01000007">
    <property type="protein sequence ID" value="RUT28564.1"/>
    <property type="molecule type" value="Genomic_DNA"/>
</dbReference>
<evidence type="ECO:0000256" key="2">
    <source>
        <dbReference type="ARBA" id="ARBA00007524"/>
    </source>
</evidence>
<gene>
    <name evidence="7" type="ORF">EMQ25_16445</name>
</gene>
<sequence>MRLFLNMAGFLLLQLAITLPAPLFGISFEDNDIPSSPPGWFVISVWFVLFPLMGYARWVVTRPPADRALGAWILGLATLCALYIYYTVGLSSALGISLLWCTLVGNGVVIVLAIVLALRTARRSRWAGVALGLVALWVSFASIGVVRDLIAG</sequence>
<proteinExistence type="inferred from homology"/>